<evidence type="ECO:0000313" key="7">
    <source>
        <dbReference type="EMBL" id="GIF75588.1"/>
    </source>
</evidence>
<feature type="domain" description="FAD-binding PCMH-type" evidence="6">
    <location>
        <begin position="45"/>
        <end position="216"/>
    </location>
</feature>
<evidence type="ECO:0000313" key="8">
    <source>
        <dbReference type="Proteomes" id="UP000604117"/>
    </source>
</evidence>
<evidence type="ECO:0000256" key="3">
    <source>
        <dbReference type="ARBA" id="ARBA00022630"/>
    </source>
</evidence>
<gene>
    <name evidence="7" type="ORF">Asi02nite_51060</name>
</gene>
<dbReference type="InterPro" id="IPR016169">
    <property type="entry name" value="FAD-bd_PCMH_sub2"/>
</dbReference>
<proteinExistence type="inferred from homology"/>
<dbReference type="InterPro" id="IPR016166">
    <property type="entry name" value="FAD-bd_PCMH"/>
</dbReference>
<dbReference type="Gene3D" id="3.30.465.10">
    <property type="match status" value="1"/>
</dbReference>
<dbReference type="InterPro" id="IPR036318">
    <property type="entry name" value="FAD-bd_PCMH-like_sf"/>
</dbReference>
<dbReference type="PANTHER" id="PTHR42973:SF39">
    <property type="entry name" value="FAD-BINDING PCMH-TYPE DOMAIN-CONTAINING PROTEIN"/>
    <property type="match status" value="1"/>
</dbReference>
<evidence type="ECO:0000256" key="5">
    <source>
        <dbReference type="ARBA" id="ARBA00023002"/>
    </source>
</evidence>
<dbReference type="InterPro" id="IPR006093">
    <property type="entry name" value="Oxy_OxRdtase_FAD_BS"/>
</dbReference>
<reference evidence="7 8" key="1">
    <citation type="submission" date="2021-01" db="EMBL/GenBank/DDBJ databases">
        <title>Whole genome shotgun sequence of Asanoa siamensis NBRC 107932.</title>
        <authorList>
            <person name="Komaki H."/>
            <person name="Tamura T."/>
        </authorList>
    </citation>
    <scope>NUCLEOTIDE SEQUENCE [LARGE SCALE GENOMIC DNA]</scope>
    <source>
        <strain evidence="7 8">NBRC 107932</strain>
    </source>
</reference>
<organism evidence="7 8">
    <name type="scientific">Asanoa siamensis</name>
    <dbReference type="NCBI Taxonomy" id="926357"/>
    <lineage>
        <taxon>Bacteria</taxon>
        <taxon>Bacillati</taxon>
        <taxon>Actinomycetota</taxon>
        <taxon>Actinomycetes</taxon>
        <taxon>Micromonosporales</taxon>
        <taxon>Micromonosporaceae</taxon>
        <taxon>Asanoa</taxon>
    </lineage>
</organism>
<dbReference type="PROSITE" id="PS00862">
    <property type="entry name" value="OX2_COVAL_FAD"/>
    <property type="match status" value="1"/>
</dbReference>
<dbReference type="Gene3D" id="3.40.462.20">
    <property type="match status" value="1"/>
</dbReference>
<evidence type="ECO:0000259" key="6">
    <source>
        <dbReference type="PROSITE" id="PS51387"/>
    </source>
</evidence>
<name>A0ABQ4CWE6_9ACTN</name>
<keyword evidence="3" id="KW-0285">Flavoprotein</keyword>
<comment type="similarity">
    <text evidence="2">Belongs to the oxygen-dependent FAD-linked oxidoreductase family.</text>
</comment>
<evidence type="ECO:0000256" key="2">
    <source>
        <dbReference type="ARBA" id="ARBA00005466"/>
    </source>
</evidence>
<dbReference type="PANTHER" id="PTHR42973">
    <property type="entry name" value="BINDING OXIDOREDUCTASE, PUTATIVE (AFU_ORTHOLOGUE AFUA_1G17690)-RELATED"/>
    <property type="match status" value="1"/>
</dbReference>
<dbReference type="SUPFAM" id="SSF56176">
    <property type="entry name" value="FAD-binding/transporter-associated domain-like"/>
    <property type="match status" value="1"/>
</dbReference>
<dbReference type="RefSeq" id="WP_203716444.1">
    <property type="nucleotide sequence ID" value="NZ_BONE01000045.1"/>
</dbReference>
<dbReference type="Gene3D" id="3.30.43.10">
    <property type="entry name" value="Uridine Diphospho-n-acetylenolpyruvylglucosamine Reductase, domain 2"/>
    <property type="match status" value="1"/>
</dbReference>
<dbReference type="Pfam" id="PF01565">
    <property type="entry name" value="FAD_binding_4"/>
    <property type="match status" value="1"/>
</dbReference>
<sequence>MTFETTSAHGEGRDAASLRGLAGGGVFLPGDEGYDRARTTWALGVDLRPAAVAFPRTAAEVSAVVRAAAVAGLRVAPLGTGHNAHPLDDLGSTVLLRMNELTGLEVDADRRRIRAGAGEVWLPVVEAAGAHGLAAMHGSSPDTGVVGYTLNGGLSWYARSLGLAVNSVTAVEIVTGSGELTRVDADHEPDLFWALRGGNAANFGVVTALEFTAYPIETAYAGMLVFDVTHAHRVLERWVDWSSTAPDAVTTAYRHLSFPPIPEVPELFRGRSLAVVDGAVVADDAEAERIIAPLRELGPEVDTFARVPAATLPRLHMDPEQPTPGGGRSVSLGALPAAAVDRFVEVAGPDCGLAVVELRQLGGALARRPEGAGAVGALEGSFGLLAAGLTLPETAEATIASAERVVDAMAPWAHGLEYLNYHEVRIDPARAYDAATLTKLRQIHKDVDPTGQFVANHPLG</sequence>
<protein>
    <submittedName>
        <fullName evidence="7">FAD-linked oxidase</fullName>
    </submittedName>
</protein>
<dbReference type="Proteomes" id="UP000604117">
    <property type="component" value="Unassembled WGS sequence"/>
</dbReference>
<dbReference type="InterPro" id="IPR016167">
    <property type="entry name" value="FAD-bd_PCMH_sub1"/>
</dbReference>
<accession>A0ABQ4CWE6</accession>
<dbReference type="PROSITE" id="PS51387">
    <property type="entry name" value="FAD_PCMH"/>
    <property type="match status" value="1"/>
</dbReference>
<keyword evidence="8" id="KW-1185">Reference proteome</keyword>
<keyword evidence="5" id="KW-0560">Oxidoreductase</keyword>
<dbReference type="EMBL" id="BONE01000045">
    <property type="protein sequence ID" value="GIF75588.1"/>
    <property type="molecule type" value="Genomic_DNA"/>
</dbReference>
<comment type="caution">
    <text evidence="7">The sequence shown here is derived from an EMBL/GenBank/DDBJ whole genome shotgun (WGS) entry which is preliminary data.</text>
</comment>
<evidence type="ECO:0000256" key="4">
    <source>
        <dbReference type="ARBA" id="ARBA00022827"/>
    </source>
</evidence>
<evidence type="ECO:0000256" key="1">
    <source>
        <dbReference type="ARBA" id="ARBA00001974"/>
    </source>
</evidence>
<keyword evidence="4" id="KW-0274">FAD</keyword>
<comment type="cofactor">
    <cofactor evidence="1">
        <name>FAD</name>
        <dbReference type="ChEBI" id="CHEBI:57692"/>
    </cofactor>
</comment>
<dbReference type="InterPro" id="IPR050416">
    <property type="entry name" value="FAD-linked_Oxidoreductase"/>
</dbReference>
<dbReference type="InterPro" id="IPR006094">
    <property type="entry name" value="Oxid_FAD_bind_N"/>
</dbReference>